<dbReference type="InterPro" id="IPR021834">
    <property type="entry name" value="DUF3426"/>
</dbReference>
<name>A0A7X7R928_9RHOO</name>
<dbReference type="NCBIfam" id="TIGR02098">
    <property type="entry name" value="MJ0042_CXXC"/>
    <property type="match status" value="1"/>
</dbReference>
<comment type="caution">
    <text evidence="4">The sequence shown here is derived from an EMBL/GenBank/DDBJ whole genome shotgun (WGS) entry which is preliminary data.</text>
</comment>
<feature type="region of interest" description="Disordered" evidence="1">
    <location>
        <begin position="127"/>
        <end position="172"/>
    </location>
</feature>
<keyword evidence="2" id="KW-1133">Transmembrane helix</keyword>
<gene>
    <name evidence="4" type="ORF">GX576_15615</name>
</gene>
<feature type="transmembrane region" description="Helical" evidence="2">
    <location>
        <begin position="197"/>
        <end position="217"/>
    </location>
</feature>
<evidence type="ECO:0000259" key="3">
    <source>
        <dbReference type="Pfam" id="PF13717"/>
    </source>
</evidence>
<accession>A0A7X7R928</accession>
<sequence>MMQTRCPACRTVFRLRPDQVQAREGLVRCGFCYQAFNALEHRIALDEAVDGNDEETLTLPPAAATPRAEGELRIPAQATRPMQDSTAGEAPTTMRESLIARAAAAATPPSDGPAVLRKPRVAAAQAADTARLLARPDNAARAERTHEPPRLRPQDIENAPPRPTPQAQPVNTRMDSARLDAAYGRPSSEPNPLQRTLGGLAAGLLAGILAVQAIYLFRTGIARELPGLRPLLVDACAAFGCTVPLPRELGRISLESSDLQSEPNRSGQYVLLATLRNQAEYPLALPHLELTLTDAADRPIARRVMPPADWLPAHHADTALEARSSKAIRVDFEIRELMPTGYRIHVFYP</sequence>
<evidence type="ECO:0000313" key="4">
    <source>
        <dbReference type="EMBL" id="NLF55795.1"/>
    </source>
</evidence>
<dbReference type="Proteomes" id="UP000536534">
    <property type="component" value="Unassembled WGS sequence"/>
</dbReference>
<feature type="domain" description="Zinc finger/thioredoxin putative" evidence="3">
    <location>
        <begin position="2"/>
        <end position="37"/>
    </location>
</feature>
<evidence type="ECO:0000313" key="5">
    <source>
        <dbReference type="Proteomes" id="UP000536534"/>
    </source>
</evidence>
<feature type="compositionally biased region" description="Basic and acidic residues" evidence="1">
    <location>
        <begin position="138"/>
        <end position="155"/>
    </location>
</feature>
<dbReference type="Pfam" id="PF11906">
    <property type="entry name" value="DUF3426"/>
    <property type="match status" value="1"/>
</dbReference>
<dbReference type="AlphaFoldDB" id="A0A7X7R928"/>
<keyword evidence="2" id="KW-0472">Membrane</keyword>
<keyword evidence="2" id="KW-0812">Transmembrane</keyword>
<reference evidence="4 5" key="1">
    <citation type="journal article" date="2020" name="Biotechnol. Biofuels">
        <title>New insights from the biogas microbiome by comprehensive genome-resolved metagenomics of nearly 1600 species originating from multiple anaerobic digesters.</title>
        <authorList>
            <person name="Campanaro S."/>
            <person name="Treu L."/>
            <person name="Rodriguez-R L.M."/>
            <person name="Kovalovszki A."/>
            <person name="Ziels R.M."/>
            <person name="Maus I."/>
            <person name="Zhu X."/>
            <person name="Kougias P.G."/>
            <person name="Basile A."/>
            <person name="Luo G."/>
            <person name="Schluter A."/>
            <person name="Konstantinidis K.T."/>
            <person name="Angelidaki I."/>
        </authorList>
    </citation>
    <scope>NUCLEOTIDE SEQUENCE [LARGE SCALE GENOMIC DNA]</scope>
    <source>
        <strain evidence="4">AS06rmzACSIP_256</strain>
    </source>
</reference>
<organism evidence="4 5">
    <name type="scientific">Thauera phenolivorans</name>
    <dbReference type="NCBI Taxonomy" id="1792543"/>
    <lineage>
        <taxon>Bacteria</taxon>
        <taxon>Pseudomonadati</taxon>
        <taxon>Pseudomonadota</taxon>
        <taxon>Betaproteobacteria</taxon>
        <taxon>Rhodocyclales</taxon>
        <taxon>Zoogloeaceae</taxon>
        <taxon>Thauera</taxon>
    </lineage>
</organism>
<dbReference type="EMBL" id="JAAYYV010000452">
    <property type="protein sequence ID" value="NLF55795.1"/>
    <property type="molecule type" value="Genomic_DNA"/>
</dbReference>
<dbReference type="Pfam" id="PF13717">
    <property type="entry name" value="Zn_ribbon_4"/>
    <property type="match status" value="1"/>
</dbReference>
<proteinExistence type="predicted"/>
<protein>
    <submittedName>
        <fullName evidence="4">DUF3426 domain-containing protein</fullName>
    </submittedName>
</protein>
<evidence type="ECO:0000256" key="1">
    <source>
        <dbReference type="SAM" id="MobiDB-lite"/>
    </source>
</evidence>
<dbReference type="InterPro" id="IPR011723">
    <property type="entry name" value="Znf/thioredoxin_put"/>
</dbReference>
<evidence type="ECO:0000256" key="2">
    <source>
        <dbReference type="SAM" id="Phobius"/>
    </source>
</evidence>